<dbReference type="SUPFAM" id="SSF52540">
    <property type="entry name" value="P-loop containing nucleoside triphosphate hydrolases"/>
    <property type="match status" value="1"/>
</dbReference>
<evidence type="ECO:0000313" key="8">
    <source>
        <dbReference type="Proteomes" id="UP000289411"/>
    </source>
</evidence>
<keyword evidence="4" id="KW-0547">Nucleotide-binding</keyword>
<evidence type="ECO:0000256" key="1">
    <source>
        <dbReference type="ARBA" id="ARBA00004417"/>
    </source>
</evidence>
<dbReference type="InterPro" id="IPR003593">
    <property type="entry name" value="AAA+_ATPase"/>
</dbReference>
<reference evidence="7 8" key="2">
    <citation type="submission" date="2019-02" db="EMBL/GenBank/DDBJ databases">
        <title>'Lichenibacterium ramalinii' gen. nov. sp. nov., 'Lichenibacterium minor' gen. nov. sp. nov.</title>
        <authorList>
            <person name="Pankratov T."/>
        </authorList>
    </citation>
    <scope>NUCLEOTIDE SEQUENCE [LARGE SCALE GENOMIC DNA]</scope>
    <source>
        <strain evidence="7 8">RmlP001</strain>
    </source>
</reference>
<dbReference type="EMBL" id="QYBC01000048">
    <property type="protein sequence ID" value="RYB01327.1"/>
    <property type="molecule type" value="Genomic_DNA"/>
</dbReference>
<protein>
    <submittedName>
        <fullName evidence="7">ABC transporter ATP-binding protein</fullName>
    </submittedName>
</protein>
<dbReference type="Pfam" id="PF00005">
    <property type="entry name" value="ABC_tran"/>
    <property type="match status" value="1"/>
</dbReference>
<dbReference type="InterPro" id="IPR017871">
    <property type="entry name" value="ABC_transporter-like_CS"/>
</dbReference>
<proteinExistence type="inferred from homology"/>
<evidence type="ECO:0000313" key="7">
    <source>
        <dbReference type="EMBL" id="RYB01327.1"/>
    </source>
</evidence>
<evidence type="ECO:0000256" key="5">
    <source>
        <dbReference type="ARBA" id="ARBA00022840"/>
    </source>
</evidence>
<dbReference type="FunFam" id="3.40.50.300:FF:000016">
    <property type="entry name" value="Oligopeptide ABC transporter ATP-binding component"/>
    <property type="match status" value="1"/>
</dbReference>
<comment type="similarity">
    <text evidence="2">Belongs to the ABC transporter superfamily.</text>
</comment>
<dbReference type="InterPro" id="IPR027417">
    <property type="entry name" value="P-loop_NTPase"/>
</dbReference>
<dbReference type="Pfam" id="PF08352">
    <property type="entry name" value="oligo_HPY"/>
    <property type="match status" value="1"/>
</dbReference>
<dbReference type="Proteomes" id="UP000289411">
    <property type="component" value="Unassembled WGS sequence"/>
</dbReference>
<dbReference type="AlphaFoldDB" id="A0A4V1RHV1"/>
<accession>A0A4V1RHV1</accession>
<evidence type="ECO:0000256" key="2">
    <source>
        <dbReference type="ARBA" id="ARBA00005417"/>
    </source>
</evidence>
<feature type="domain" description="ABC transporter" evidence="6">
    <location>
        <begin position="7"/>
        <end position="257"/>
    </location>
</feature>
<dbReference type="InterPro" id="IPR013563">
    <property type="entry name" value="Oligopep_ABC_C"/>
</dbReference>
<dbReference type="PROSITE" id="PS50893">
    <property type="entry name" value="ABC_TRANSPORTER_2"/>
    <property type="match status" value="1"/>
</dbReference>
<dbReference type="OrthoDB" id="9815712at2"/>
<dbReference type="Gene3D" id="3.40.50.300">
    <property type="entry name" value="P-loop containing nucleotide triphosphate hydrolases"/>
    <property type="match status" value="1"/>
</dbReference>
<dbReference type="PANTHER" id="PTHR43776:SF7">
    <property type="entry name" value="D,D-DIPEPTIDE TRANSPORT ATP-BINDING PROTEIN DDPF-RELATED"/>
    <property type="match status" value="1"/>
</dbReference>
<evidence type="ECO:0000256" key="3">
    <source>
        <dbReference type="ARBA" id="ARBA00022448"/>
    </source>
</evidence>
<evidence type="ECO:0000256" key="4">
    <source>
        <dbReference type="ARBA" id="ARBA00022741"/>
    </source>
</evidence>
<dbReference type="GO" id="GO:0015833">
    <property type="term" value="P:peptide transport"/>
    <property type="evidence" value="ECO:0007669"/>
    <property type="project" value="InterPro"/>
</dbReference>
<dbReference type="CDD" id="cd03257">
    <property type="entry name" value="ABC_NikE_OppD_transporters"/>
    <property type="match status" value="1"/>
</dbReference>
<keyword evidence="3" id="KW-0813">Transport</keyword>
<gene>
    <name evidence="7" type="ORF">D3272_26705</name>
</gene>
<comment type="caution">
    <text evidence="7">The sequence shown here is derived from an EMBL/GenBank/DDBJ whole genome shotgun (WGS) entry which is preliminary data.</text>
</comment>
<dbReference type="GO" id="GO:0055085">
    <property type="term" value="P:transmembrane transport"/>
    <property type="evidence" value="ECO:0007669"/>
    <property type="project" value="UniProtKB-ARBA"/>
</dbReference>
<keyword evidence="8" id="KW-1185">Reference proteome</keyword>
<name>A0A4V1RHV1_9HYPH</name>
<dbReference type="GO" id="GO:0005886">
    <property type="term" value="C:plasma membrane"/>
    <property type="evidence" value="ECO:0007669"/>
    <property type="project" value="UniProtKB-SubCell"/>
</dbReference>
<sequence length="333" mass="35671">MKPPPVLAVEGLSVRYPVRGGLFGGVTGHVAAVDGVDLAIARGEALGLVGESGCGKSTLGRTAVALQRPTSGRVMLRGQDLFALGPRDLKHQRRHAQLVFQNPKTCFDPRRTVGGSVRMALDTQDLLDPGDREPAVADIFARVGLRPEHRSRYPHELSGGQLQRIGIARALILRPELLVCDEPVSALDVSVQAQVLNLMKELQAEFRLALLFISHNLAVVEYVADRVAVMYYGRIVELASRAALFAGPRHPYTRALLAAVPSMDPARRDEAAPHLGEPPDPARLPSGCRFRSRCHIAFARCAADDPALAEANPGHAVACWAAVPDGPSVPASA</sequence>
<dbReference type="PROSITE" id="PS00211">
    <property type="entry name" value="ABC_TRANSPORTER_1"/>
    <property type="match status" value="1"/>
</dbReference>
<dbReference type="InterPro" id="IPR003439">
    <property type="entry name" value="ABC_transporter-like_ATP-bd"/>
</dbReference>
<organism evidence="7 8">
    <name type="scientific">Lichenibacterium ramalinae</name>
    <dbReference type="NCBI Taxonomy" id="2316527"/>
    <lineage>
        <taxon>Bacteria</taxon>
        <taxon>Pseudomonadati</taxon>
        <taxon>Pseudomonadota</taxon>
        <taxon>Alphaproteobacteria</taxon>
        <taxon>Hyphomicrobiales</taxon>
        <taxon>Lichenihabitantaceae</taxon>
        <taxon>Lichenibacterium</taxon>
    </lineage>
</organism>
<dbReference type="GO" id="GO:0016887">
    <property type="term" value="F:ATP hydrolysis activity"/>
    <property type="evidence" value="ECO:0007669"/>
    <property type="project" value="InterPro"/>
</dbReference>
<comment type="subcellular location">
    <subcellularLocation>
        <location evidence="1">Cell inner membrane</location>
        <topology evidence="1">Peripheral membrane protein</topology>
    </subcellularLocation>
</comment>
<dbReference type="SMART" id="SM00382">
    <property type="entry name" value="AAA"/>
    <property type="match status" value="1"/>
</dbReference>
<dbReference type="GO" id="GO:0005524">
    <property type="term" value="F:ATP binding"/>
    <property type="evidence" value="ECO:0007669"/>
    <property type="project" value="UniProtKB-KW"/>
</dbReference>
<keyword evidence="5 7" id="KW-0067">ATP-binding</keyword>
<dbReference type="RefSeq" id="WP_129222290.1">
    <property type="nucleotide sequence ID" value="NZ_QYBC01000048.1"/>
</dbReference>
<evidence type="ECO:0000259" key="6">
    <source>
        <dbReference type="PROSITE" id="PS50893"/>
    </source>
</evidence>
<dbReference type="PANTHER" id="PTHR43776">
    <property type="entry name" value="TRANSPORT ATP-BINDING PROTEIN"/>
    <property type="match status" value="1"/>
</dbReference>
<reference evidence="7 8" key="1">
    <citation type="submission" date="2018-09" db="EMBL/GenBank/DDBJ databases">
        <authorList>
            <person name="Grouzdev D.S."/>
            <person name="Krutkina M.S."/>
        </authorList>
    </citation>
    <scope>NUCLEOTIDE SEQUENCE [LARGE SCALE GENOMIC DNA]</scope>
    <source>
        <strain evidence="7 8">RmlP001</strain>
    </source>
</reference>
<dbReference type="NCBIfam" id="TIGR01727">
    <property type="entry name" value="oligo_HPY"/>
    <property type="match status" value="1"/>
</dbReference>
<dbReference type="InterPro" id="IPR050319">
    <property type="entry name" value="ABC_transp_ATP-bind"/>
</dbReference>